<proteinExistence type="predicted"/>
<dbReference type="AlphaFoldDB" id="A0A4C1WGY2"/>
<accession>A0A4C1WGY2</accession>
<evidence type="ECO:0000256" key="1">
    <source>
        <dbReference type="SAM" id="MobiDB-lite"/>
    </source>
</evidence>
<name>A0A4C1WGY2_EUMVA</name>
<evidence type="ECO:0000313" key="3">
    <source>
        <dbReference type="Proteomes" id="UP000299102"/>
    </source>
</evidence>
<dbReference type="Proteomes" id="UP000299102">
    <property type="component" value="Unassembled WGS sequence"/>
</dbReference>
<evidence type="ECO:0000313" key="2">
    <source>
        <dbReference type="EMBL" id="GBP49404.1"/>
    </source>
</evidence>
<comment type="caution">
    <text evidence="2">The sequence shown here is derived from an EMBL/GenBank/DDBJ whole genome shotgun (WGS) entry which is preliminary data.</text>
</comment>
<sequence>MSDFWDGVGPEMVPFCEAGGHELTSCGRFYNILRAQGSLLPSGIPLHHRSPPRIQAVVRELPPTEEVDAVLLPTAVVMLRNSTVCPPYTKDNREGGRKCATNIQTHLLAERRYITQAQASSNKMKNAGLCGINSVLYIKTILEGENNKNNTTVALDDRGLNGWTSRTSVGEAPN</sequence>
<keyword evidence="3" id="KW-1185">Reference proteome</keyword>
<reference evidence="2 3" key="1">
    <citation type="journal article" date="2019" name="Commun. Biol.">
        <title>The bagworm genome reveals a unique fibroin gene that provides high tensile strength.</title>
        <authorList>
            <person name="Kono N."/>
            <person name="Nakamura H."/>
            <person name="Ohtoshi R."/>
            <person name="Tomita M."/>
            <person name="Numata K."/>
            <person name="Arakawa K."/>
        </authorList>
    </citation>
    <scope>NUCLEOTIDE SEQUENCE [LARGE SCALE GENOMIC DNA]</scope>
</reference>
<protein>
    <submittedName>
        <fullName evidence="2">Uncharacterized protein</fullName>
    </submittedName>
</protein>
<organism evidence="2 3">
    <name type="scientific">Eumeta variegata</name>
    <name type="common">Bagworm moth</name>
    <name type="synonym">Eumeta japonica</name>
    <dbReference type="NCBI Taxonomy" id="151549"/>
    <lineage>
        <taxon>Eukaryota</taxon>
        <taxon>Metazoa</taxon>
        <taxon>Ecdysozoa</taxon>
        <taxon>Arthropoda</taxon>
        <taxon>Hexapoda</taxon>
        <taxon>Insecta</taxon>
        <taxon>Pterygota</taxon>
        <taxon>Neoptera</taxon>
        <taxon>Endopterygota</taxon>
        <taxon>Lepidoptera</taxon>
        <taxon>Glossata</taxon>
        <taxon>Ditrysia</taxon>
        <taxon>Tineoidea</taxon>
        <taxon>Psychidae</taxon>
        <taxon>Oiketicinae</taxon>
        <taxon>Eumeta</taxon>
    </lineage>
</organism>
<feature type="region of interest" description="Disordered" evidence="1">
    <location>
        <begin position="150"/>
        <end position="174"/>
    </location>
</feature>
<gene>
    <name evidence="2" type="ORF">EVAR_38172_1</name>
</gene>
<dbReference type="EMBL" id="BGZK01000544">
    <property type="protein sequence ID" value="GBP49404.1"/>
    <property type="molecule type" value="Genomic_DNA"/>
</dbReference>